<dbReference type="InterPro" id="IPR029035">
    <property type="entry name" value="DHS-like_NAD/FAD-binding_dom"/>
</dbReference>
<evidence type="ECO:0000256" key="2">
    <source>
        <dbReference type="ARBA" id="ARBA00009892"/>
    </source>
</evidence>
<dbReference type="InterPro" id="IPR002773">
    <property type="entry name" value="Deoxyhypusine_synthase"/>
</dbReference>
<keyword evidence="3" id="KW-0520">NAD</keyword>
<dbReference type="GO" id="GO:0034038">
    <property type="term" value="F:deoxyhypusine synthase activity"/>
    <property type="evidence" value="ECO:0007669"/>
    <property type="project" value="TreeGrafter"/>
</dbReference>
<evidence type="ECO:0000313" key="5">
    <source>
        <dbReference type="Proteomes" id="UP000298416"/>
    </source>
</evidence>
<evidence type="ECO:0000256" key="1">
    <source>
        <dbReference type="ARBA" id="ARBA00001911"/>
    </source>
</evidence>
<keyword evidence="5" id="KW-1185">Reference proteome</keyword>
<evidence type="ECO:0000256" key="3">
    <source>
        <dbReference type="ARBA" id="ARBA00023027"/>
    </source>
</evidence>
<dbReference type="PANTHER" id="PTHR11703">
    <property type="entry name" value="DEOXYHYPUSINE SYNTHASE"/>
    <property type="match status" value="1"/>
</dbReference>
<organism evidence="4">
    <name type="scientific">Salvia splendens</name>
    <name type="common">Scarlet sage</name>
    <dbReference type="NCBI Taxonomy" id="180675"/>
    <lineage>
        <taxon>Eukaryota</taxon>
        <taxon>Viridiplantae</taxon>
        <taxon>Streptophyta</taxon>
        <taxon>Embryophyta</taxon>
        <taxon>Tracheophyta</taxon>
        <taxon>Spermatophyta</taxon>
        <taxon>Magnoliopsida</taxon>
        <taxon>eudicotyledons</taxon>
        <taxon>Gunneridae</taxon>
        <taxon>Pentapetalae</taxon>
        <taxon>asterids</taxon>
        <taxon>lamiids</taxon>
        <taxon>Lamiales</taxon>
        <taxon>Lamiaceae</taxon>
        <taxon>Nepetoideae</taxon>
        <taxon>Mentheae</taxon>
        <taxon>Salviinae</taxon>
        <taxon>Salvia</taxon>
        <taxon>Salvia subgen. Calosphace</taxon>
        <taxon>core Calosphace</taxon>
    </lineage>
</organism>
<reference evidence="4" key="1">
    <citation type="submission" date="2018-01" db="EMBL/GenBank/DDBJ databases">
        <authorList>
            <person name="Mao J.F."/>
        </authorList>
    </citation>
    <scope>NUCLEOTIDE SEQUENCE</scope>
    <source>
        <strain evidence="4">Huo1</strain>
        <tissue evidence="4">Leaf</tissue>
    </source>
</reference>
<comment type="caution">
    <text evidence="4">The sequence shown here is derived from an EMBL/GenBank/DDBJ whole genome shotgun (WGS) entry which is preliminary data.</text>
</comment>
<dbReference type="InterPro" id="IPR036982">
    <property type="entry name" value="Deoxyhypusine_synthase_sf"/>
</dbReference>
<dbReference type="GO" id="GO:0005737">
    <property type="term" value="C:cytoplasm"/>
    <property type="evidence" value="ECO:0007669"/>
    <property type="project" value="TreeGrafter"/>
</dbReference>
<gene>
    <name evidence="4" type="ORF">SASPL_112941</name>
</gene>
<comment type="similarity">
    <text evidence="2">Belongs to the deoxyhypusine synthase family.</text>
</comment>
<accession>A0A8X8YFH0</accession>
<dbReference type="EMBL" id="PNBA02000004">
    <property type="protein sequence ID" value="KAG6428688.1"/>
    <property type="molecule type" value="Genomic_DNA"/>
</dbReference>
<dbReference type="PANTHER" id="PTHR11703:SF0">
    <property type="entry name" value="DEOXYHYPUSINE SYNTHASE"/>
    <property type="match status" value="1"/>
</dbReference>
<dbReference type="Pfam" id="PF01916">
    <property type="entry name" value="DS"/>
    <property type="match status" value="1"/>
</dbReference>
<proteinExistence type="inferred from homology"/>
<sequence length="102" mass="11376">MRLSEEEREPANRDSVRCKVLLGFTSDLTSSGIRDIIRFLVQHRMVVWRTLLSVLHRLRGEFSLPGAVSKLKGPERIANSQLKGGADIPSLLLRTLGFSGFA</sequence>
<reference evidence="4" key="2">
    <citation type="submission" date="2020-08" db="EMBL/GenBank/DDBJ databases">
        <title>Plant Genome Project.</title>
        <authorList>
            <person name="Zhang R.-G."/>
        </authorList>
    </citation>
    <scope>NUCLEOTIDE SEQUENCE</scope>
    <source>
        <strain evidence="4">Huo1</strain>
        <tissue evidence="4">Leaf</tissue>
    </source>
</reference>
<name>A0A8X8YFH0_SALSN</name>
<dbReference type="SUPFAM" id="SSF52467">
    <property type="entry name" value="DHS-like NAD/FAD-binding domain"/>
    <property type="match status" value="1"/>
</dbReference>
<dbReference type="AlphaFoldDB" id="A0A8X8YFH0"/>
<dbReference type="Gene3D" id="3.40.910.10">
    <property type="entry name" value="Deoxyhypusine synthase"/>
    <property type="match status" value="1"/>
</dbReference>
<evidence type="ECO:0000313" key="4">
    <source>
        <dbReference type="EMBL" id="KAG6428688.1"/>
    </source>
</evidence>
<comment type="cofactor">
    <cofactor evidence="1">
        <name>NAD(+)</name>
        <dbReference type="ChEBI" id="CHEBI:57540"/>
    </cofactor>
</comment>
<protein>
    <submittedName>
        <fullName evidence="4">Uncharacterized protein</fullName>
    </submittedName>
</protein>
<dbReference type="Proteomes" id="UP000298416">
    <property type="component" value="Unassembled WGS sequence"/>
</dbReference>